<keyword evidence="2" id="KW-1185">Reference proteome</keyword>
<reference evidence="3" key="2">
    <citation type="submission" date="2020-10" db="UniProtKB">
        <authorList>
            <consortium name="WormBaseParasite"/>
        </authorList>
    </citation>
    <scope>IDENTIFICATION</scope>
</reference>
<protein>
    <submittedName>
        <fullName evidence="3">Uncharacterized protein</fullName>
    </submittedName>
</protein>
<dbReference type="WBParaSite" id="Pan_g14259.t1">
    <property type="protein sequence ID" value="Pan_g14259.t1"/>
    <property type="gene ID" value="Pan_g14259"/>
</dbReference>
<dbReference type="Proteomes" id="UP000492821">
    <property type="component" value="Unassembled WGS sequence"/>
</dbReference>
<sequence>MPLPMPASPRLYDDARRRPRRCPHTPPPMPTLVSPMTQADMRSFQRGYAVVHLLHRRHATGRCTTSVCLICNLKTLIIIFSWPYSIHVRLTHANLCHDTRILHISGYIMVPTFNAPTDVMFNFRPFRVTALTSLYATTAPGWDFPTKQFGSPSYIATMLNMV</sequence>
<name>A0A7E4ZS48_PANRE</name>
<evidence type="ECO:0000313" key="2">
    <source>
        <dbReference type="Proteomes" id="UP000492821"/>
    </source>
</evidence>
<reference evidence="2" key="1">
    <citation type="journal article" date="2013" name="Genetics">
        <title>The draft genome and transcriptome of Panagrellus redivivus are shaped by the harsh demands of a free-living lifestyle.</title>
        <authorList>
            <person name="Srinivasan J."/>
            <person name="Dillman A.R."/>
            <person name="Macchietto M.G."/>
            <person name="Heikkinen L."/>
            <person name="Lakso M."/>
            <person name="Fracchia K.M."/>
            <person name="Antoshechkin I."/>
            <person name="Mortazavi A."/>
            <person name="Wong G."/>
            <person name="Sternberg P.W."/>
        </authorList>
    </citation>
    <scope>NUCLEOTIDE SEQUENCE [LARGE SCALE GENOMIC DNA]</scope>
    <source>
        <strain evidence="2">MT8872</strain>
    </source>
</reference>
<organism evidence="2 3">
    <name type="scientific">Panagrellus redivivus</name>
    <name type="common">Microworm</name>
    <dbReference type="NCBI Taxonomy" id="6233"/>
    <lineage>
        <taxon>Eukaryota</taxon>
        <taxon>Metazoa</taxon>
        <taxon>Ecdysozoa</taxon>
        <taxon>Nematoda</taxon>
        <taxon>Chromadorea</taxon>
        <taxon>Rhabditida</taxon>
        <taxon>Tylenchina</taxon>
        <taxon>Panagrolaimomorpha</taxon>
        <taxon>Panagrolaimoidea</taxon>
        <taxon>Panagrolaimidae</taxon>
        <taxon>Panagrellus</taxon>
    </lineage>
</organism>
<evidence type="ECO:0000313" key="3">
    <source>
        <dbReference type="WBParaSite" id="Pan_g14259.t1"/>
    </source>
</evidence>
<accession>A0A7E4ZS48</accession>
<dbReference type="AlphaFoldDB" id="A0A7E4ZS48"/>
<proteinExistence type="predicted"/>
<feature type="region of interest" description="Disordered" evidence="1">
    <location>
        <begin position="1"/>
        <end position="34"/>
    </location>
</feature>
<evidence type="ECO:0000256" key="1">
    <source>
        <dbReference type="SAM" id="MobiDB-lite"/>
    </source>
</evidence>